<dbReference type="GO" id="GO:0003677">
    <property type="term" value="F:DNA binding"/>
    <property type="evidence" value="ECO:0007669"/>
    <property type="project" value="InterPro"/>
</dbReference>
<gene>
    <name evidence="7" type="ORF">FHS52_002661</name>
    <name evidence="8" type="ORF">GRI59_13025</name>
</gene>
<keyword evidence="2" id="KW-0805">Transcription regulation</keyword>
<dbReference type="Proteomes" id="UP000430021">
    <property type="component" value="Unassembled WGS sequence"/>
</dbReference>
<dbReference type="EMBL" id="WTYB01000003">
    <property type="protein sequence ID" value="MXP39525.1"/>
    <property type="molecule type" value="Genomic_DNA"/>
</dbReference>
<dbReference type="AlphaFoldDB" id="A0A6I4UQG8"/>
<protein>
    <submittedName>
        <fullName evidence="7">RNA polymerase sigma-70 factor (ECF subfamily)</fullName>
    </submittedName>
    <submittedName>
        <fullName evidence="8">Sigma-70 family RNA polymerase sigma factor</fullName>
    </submittedName>
</protein>
<dbReference type="PANTHER" id="PTHR43133:SF25">
    <property type="entry name" value="RNA POLYMERASE SIGMA FACTOR RFAY-RELATED"/>
    <property type="match status" value="1"/>
</dbReference>
<dbReference type="Gene3D" id="1.10.1740.10">
    <property type="match status" value="1"/>
</dbReference>
<evidence type="ECO:0000313" key="7">
    <source>
        <dbReference type="EMBL" id="MBB3776669.1"/>
    </source>
</evidence>
<evidence type="ECO:0000256" key="4">
    <source>
        <dbReference type="ARBA" id="ARBA00023163"/>
    </source>
</evidence>
<dbReference type="PANTHER" id="PTHR43133">
    <property type="entry name" value="RNA POLYMERASE ECF-TYPE SIGMA FACTO"/>
    <property type="match status" value="1"/>
</dbReference>
<dbReference type="Pfam" id="PF04542">
    <property type="entry name" value="Sigma70_r2"/>
    <property type="match status" value="1"/>
</dbReference>
<dbReference type="InterPro" id="IPR036388">
    <property type="entry name" value="WH-like_DNA-bd_sf"/>
</dbReference>
<keyword evidence="4" id="KW-0804">Transcription</keyword>
<evidence type="ECO:0000313" key="9">
    <source>
        <dbReference type="Proteomes" id="UP000430021"/>
    </source>
</evidence>
<dbReference type="RefSeq" id="WP_160761681.1">
    <property type="nucleotide sequence ID" value="NZ_BAAADZ010000011.1"/>
</dbReference>
<reference evidence="7 10" key="2">
    <citation type="submission" date="2020-08" db="EMBL/GenBank/DDBJ databases">
        <title>Genomic Encyclopedia of Type Strains, Phase IV (KMG-IV): sequencing the most valuable type-strain genomes for metagenomic binning, comparative biology and taxonomic classification.</title>
        <authorList>
            <person name="Goeker M."/>
        </authorList>
    </citation>
    <scope>NUCLEOTIDE SEQUENCE [LARGE SCALE GENOMIC DNA]</scope>
    <source>
        <strain evidence="7 10">DSM 8510</strain>
    </source>
</reference>
<evidence type="ECO:0000313" key="8">
    <source>
        <dbReference type="EMBL" id="MXP39525.1"/>
    </source>
</evidence>
<feature type="domain" description="RNA polymerase sigma factor 70 region 4 type 2" evidence="6">
    <location>
        <begin position="113"/>
        <end position="164"/>
    </location>
</feature>
<evidence type="ECO:0000259" key="5">
    <source>
        <dbReference type="Pfam" id="PF04542"/>
    </source>
</evidence>
<dbReference type="InterPro" id="IPR007627">
    <property type="entry name" value="RNA_pol_sigma70_r2"/>
</dbReference>
<feature type="domain" description="RNA polymerase sigma-70 region 2" evidence="5">
    <location>
        <begin position="23"/>
        <end position="87"/>
    </location>
</feature>
<dbReference type="InterPro" id="IPR014284">
    <property type="entry name" value="RNA_pol_sigma-70_dom"/>
</dbReference>
<reference evidence="8 9" key="1">
    <citation type="submission" date="2019-12" db="EMBL/GenBank/DDBJ databases">
        <title>Genomic-based taxomic classification of the family Erythrobacteraceae.</title>
        <authorList>
            <person name="Xu L."/>
        </authorList>
    </citation>
    <scope>NUCLEOTIDE SEQUENCE [LARGE SCALE GENOMIC DNA]</scope>
    <source>
        <strain evidence="8 9">JCM 10282</strain>
    </source>
</reference>
<evidence type="ECO:0000259" key="6">
    <source>
        <dbReference type="Pfam" id="PF08281"/>
    </source>
</evidence>
<dbReference type="Proteomes" id="UP000548685">
    <property type="component" value="Unassembled WGS sequence"/>
</dbReference>
<evidence type="ECO:0000256" key="1">
    <source>
        <dbReference type="ARBA" id="ARBA00010641"/>
    </source>
</evidence>
<dbReference type="InterPro" id="IPR013249">
    <property type="entry name" value="RNA_pol_sigma70_r4_t2"/>
</dbReference>
<dbReference type="InterPro" id="IPR013324">
    <property type="entry name" value="RNA_pol_sigma_r3/r4-like"/>
</dbReference>
<evidence type="ECO:0000256" key="3">
    <source>
        <dbReference type="ARBA" id="ARBA00023082"/>
    </source>
</evidence>
<dbReference type="SUPFAM" id="SSF88659">
    <property type="entry name" value="Sigma3 and sigma4 domains of RNA polymerase sigma factors"/>
    <property type="match status" value="1"/>
</dbReference>
<comment type="similarity">
    <text evidence="1">Belongs to the sigma-70 factor family. ECF subfamily.</text>
</comment>
<dbReference type="Gene3D" id="1.10.10.10">
    <property type="entry name" value="Winged helix-like DNA-binding domain superfamily/Winged helix DNA-binding domain"/>
    <property type="match status" value="1"/>
</dbReference>
<sequence length="178" mass="19957">MHKPAPTSSCENPASGFTEEMTASLPALRRFAQSLCRQRDMVDDLVQETMVRAWSSRHTFQPGSKFRPWVFTILRNQFYSTARKRSRLTPWDPEAAERILIQQPNQEEGLHLEDIEVALGQLPNTQREMLMLIAGAGMSYEEAALATDCKIGTVKSRINRGRAAIRAIIDGADALPEA</sequence>
<keyword evidence="10" id="KW-1185">Reference proteome</keyword>
<name>A0A6I4UQG8_9SPHN</name>
<organism evidence="8 9">
    <name type="scientific">Erythrobacter ramosus</name>
    <dbReference type="NCBI Taxonomy" id="35811"/>
    <lineage>
        <taxon>Bacteria</taxon>
        <taxon>Pseudomonadati</taxon>
        <taxon>Pseudomonadota</taxon>
        <taxon>Alphaproteobacteria</taxon>
        <taxon>Sphingomonadales</taxon>
        <taxon>Erythrobacteraceae</taxon>
        <taxon>Erythrobacter/Porphyrobacter group</taxon>
        <taxon>Erythrobacter</taxon>
    </lineage>
</organism>
<dbReference type="EMBL" id="JACICE010000003">
    <property type="protein sequence ID" value="MBB3776669.1"/>
    <property type="molecule type" value="Genomic_DNA"/>
</dbReference>
<evidence type="ECO:0000256" key="2">
    <source>
        <dbReference type="ARBA" id="ARBA00023015"/>
    </source>
</evidence>
<evidence type="ECO:0000313" key="10">
    <source>
        <dbReference type="Proteomes" id="UP000548685"/>
    </source>
</evidence>
<proteinExistence type="inferred from homology"/>
<dbReference type="SUPFAM" id="SSF88946">
    <property type="entry name" value="Sigma2 domain of RNA polymerase sigma factors"/>
    <property type="match status" value="1"/>
</dbReference>
<dbReference type="InterPro" id="IPR039425">
    <property type="entry name" value="RNA_pol_sigma-70-like"/>
</dbReference>
<accession>A0A6I4UQG8</accession>
<comment type="caution">
    <text evidence="8">The sequence shown here is derived from an EMBL/GenBank/DDBJ whole genome shotgun (WGS) entry which is preliminary data.</text>
</comment>
<keyword evidence="3" id="KW-0731">Sigma factor</keyword>
<dbReference type="InterPro" id="IPR013325">
    <property type="entry name" value="RNA_pol_sigma_r2"/>
</dbReference>
<dbReference type="GO" id="GO:0006352">
    <property type="term" value="P:DNA-templated transcription initiation"/>
    <property type="evidence" value="ECO:0007669"/>
    <property type="project" value="InterPro"/>
</dbReference>
<dbReference type="OrthoDB" id="9803470at2"/>
<dbReference type="CDD" id="cd06171">
    <property type="entry name" value="Sigma70_r4"/>
    <property type="match status" value="1"/>
</dbReference>
<dbReference type="Pfam" id="PF08281">
    <property type="entry name" value="Sigma70_r4_2"/>
    <property type="match status" value="1"/>
</dbReference>
<dbReference type="NCBIfam" id="TIGR02937">
    <property type="entry name" value="sigma70-ECF"/>
    <property type="match status" value="1"/>
</dbReference>
<dbReference type="GO" id="GO:0016987">
    <property type="term" value="F:sigma factor activity"/>
    <property type="evidence" value="ECO:0007669"/>
    <property type="project" value="UniProtKB-KW"/>
</dbReference>